<keyword evidence="3" id="KW-1185">Reference proteome</keyword>
<keyword evidence="1" id="KW-0507">mRNA processing</keyword>
<dbReference type="AlphaFoldDB" id="A0A8B9YLL8"/>
<protein>
    <submittedName>
        <fullName evidence="2">Uncharacterized protein</fullName>
    </submittedName>
</protein>
<organism evidence="2 3">
    <name type="scientific">Bos mutus grunniens</name>
    <name type="common">Wild yak</name>
    <name type="synonym">Bos grunniens</name>
    <dbReference type="NCBI Taxonomy" id="30521"/>
    <lineage>
        <taxon>Eukaryota</taxon>
        <taxon>Metazoa</taxon>
        <taxon>Chordata</taxon>
        <taxon>Craniata</taxon>
        <taxon>Vertebrata</taxon>
        <taxon>Euteleostomi</taxon>
        <taxon>Mammalia</taxon>
        <taxon>Eutheria</taxon>
        <taxon>Laurasiatheria</taxon>
        <taxon>Artiodactyla</taxon>
        <taxon>Ruminantia</taxon>
        <taxon>Pecora</taxon>
        <taxon>Bovidae</taxon>
        <taxon>Bovinae</taxon>
        <taxon>Bos</taxon>
    </lineage>
</organism>
<name>A0A8B9YLL8_BOSMU</name>
<sequence>MRGCARLGQAVLSHCGPFTAADPWHTLTGGLRMAESGLGGQAQVPVRSLCVLAVQPWVFSPFKWELAYCEVLSAAPPRHTPQALWGPRLFLVTCASAFLVSLPPARARLHAPCSLPVPLTLLTRAVSLQMSNITVTYRDGRVAQLEQVYIRGSKIRFLILPDMLKNAPMLKSMKNKNQGSGAGRGKAAILKAQVAARGRGRGMGRGNIFQKRR</sequence>
<dbReference type="InterPro" id="IPR010920">
    <property type="entry name" value="LSM_dom_sf"/>
</dbReference>
<proteinExistence type="predicted"/>
<keyword evidence="1" id="KW-0747">Spliceosome</keyword>
<evidence type="ECO:0000313" key="3">
    <source>
        <dbReference type="Proteomes" id="UP000694520"/>
    </source>
</evidence>
<dbReference type="GO" id="GO:0005681">
    <property type="term" value="C:spliceosomal complex"/>
    <property type="evidence" value="ECO:0007669"/>
    <property type="project" value="UniProtKB-KW"/>
</dbReference>
<dbReference type="Gene3D" id="2.30.30.100">
    <property type="match status" value="1"/>
</dbReference>
<keyword evidence="1" id="KW-0508">mRNA splicing</keyword>
<evidence type="ECO:0000256" key="1">
    <source>
        <dbReference type="ARBA" id="ARBA00022728"/>
    </source>
</evidence>
<dbReference type="GeneTree" id="ENSGT00610000086153"/>
<reference evidence="2" key="1">
    <citation type="submission" date="2019-05" db="EMBL/GenBank/DDBJ databases">
        <authorList>
            <person name="Zhang S."/>
            <person name="Liu J."/>
        </authorList>
    </citation>
    <scope>NUCLEOTIDE SEQUENCE [LARGE SCALE GENOMIC DNA]</scope>
</reference>
<dbReference type="InterPro" id="IPR027141">
    <property type="entry name" value="LSm4/Sm_D1/D3"/>
</dbReference>
<dbReference type="Proteomes" id="UP000694520">
    <property type="component" value="Chromosome 16"/>
</dbReference>
<reference evidence="2" key="2">
    <citation type="submission" date="2025-08" db="UniProtKB">
        <authorList>
            <consortium name="Ensembl"/>
        </authorList>
    </citation>
    <scope>IDENTIFICATION</scope>
</reference>
<dbReference type="PANTHER" id="PTHR23338">
    <property type="entry name" value="SMALL NUCLEAR RIBONUCLEOPROTEIN SM"/>
    <property type="match status" value="1"/>
</dbReference>
<reference evidence="2" key="3">
    <citation type="submission" date="2025-09" db="UniProtKB">
        <authorList>
            <consortium name="Ensembl"/>
        </authorList>
    </citation>
    <scope>IDENTIFICATION</scope>
</reference>
<dbReference type="Ensembl" id="ENSBGRT00000042769.1">
    <property type="protein sequence ID" value="ENSBGRP00000036951.1"/>
    <property type="gene ID" value="ENSBGRG00000023129.1"/>
</dbReference>
<dbReference type="GO" id="GO:0006396">
    <property type="term" value="P:RNA processing"/>
    <property type="evidence" value="ECO:0007669"/>
    <property type="project" value="InterPro"/>
</dbReference>
<evidence type="ECO:0000313" key="2">
    <source>
        <dbReference type="Ensembl" id="ENSBGRP00000036951.1"/>
    </source>
</evidence>
<accession>A0A8B9YLL8</accession>
<dbReference type="SUPFAM" id="SSF50182">
    <property type="entry name" value="Sm-like ribonucleoproteins"/>
    <property type="match status" value="1"/>
</dbReference>